<evidence type="ECO:0000313" key="4">
    <source>
        <dbReference type="Proteomes" id="UP000507470"/>
    </source>
</evidence>
<keyword evidence="4" id="KW-1185">Reference proteome</keyword>
<evidence type="ECO:0000259" key="2">
    <source>
        <dbReference type="Pfam" id="PF17921"/>
    </source>
</evidence>
<gene>
    <name evidence="3" type="ORF">MCOR_42821</name>
</gene>
<dbReference type="PANTHER" id="PTHR37984">
    <property type="entry name" value="PROTEIN CBG26694"/>
    <property type="match status" value="1"/>
</dbReference>
<dbReference type="PANTHER" id="PTHR37984:SF15">
    <property type="entry name" value="INTEGRASE CATALYTIC DOMAIN-CONTAINING PROTEIN"/>
    <property type="match status" value="1"/>
</dbReference>
<evidence type="ECO:0000256" key="1">
    <source>
        <dbReference type="SAM" id="MobiDB-lite"/>
    </source>
</evidence>
<feature type="region of interest" description="Disordered" evidence="1">
    <location>
        <begin position="278"/>
        <end position="323"/>
    </location>
</feature>
<dbReference type="Pfam" id="PF17921">
    <property type="entry name" value="Integrase_H2C2"/>
    <property type="match status" value="1"/>
</dbReference>
<dbReference type="Gene3D" id="1.10.340.70">
    <property type="match status" value="1"/>
</dbReference>
<organism evidence="3 4">
    <name type="scientific">Mytilus coruscus</name>
    <name type="common">Sea mussel</name>
    <dbReference type="NCBI Taxonomy" id="42192"/>
    <lineage>
        <taxon>Eukaryota</taxon>
        <taxon>Metazoa</taxon>
        <taxon>Spiralia</taxon>
        <taxon>Lophotrochozoa</taxon>
        <taxon>Mollusca</taxon>
        <taxon>Bivalvia</taxon>
        <taxon>Autobranchia</taxon>
        <taxon>Pteriomorphia</taxon>
        <taxon>Mytilida</taxon>
        <taxon>Mytiloidea</taxon>
        <taxon>Mytilidae</taxon>
        <taxon>Mytilinae</taxon>
        <taxon>Mytilus</taxon>
    </lineage>
</organism>
<proteinExistence type="predicted"/>
<protein>
    <recommendedName>
        <fullName evidence="2">Integrase zinc-binding domain-containing protein</fullName>
    </recommendedName>
</protein>
<name>A0A6J8DNN2_MYTCO</name>
<dbReference type="AlphaFoldDB" id="A0A6J8DNN2"/>
<dbReference type="InterPro" id="IPR050951">
    <property type="entry name" value="Retrovirus_Pol_polyprotein"/>
</dbReference>
<sequence>MRWVVKYKSGRSNVNADVLSRNSLDVESNIRQIVQSSSLNKLRECGNNRNNVQHIHINQINLTDQIETMSIFPEYTTDEIRQLQSSENVLSVVLNFVEQGKLTTEMLTKQSKPVKKLLRKFDSLLIENGILYRKISDIECGECKQLVKPETLKHHVLETLHNLSGHQGTERTLALLYKRCYWSDMVNDEKHWIKTCERCLIAKNPLPKVRPSMGSLLAFADGSGPVRNVTRREICDTGKVDMMQNSNSDITEDSNSSFGGWNVTYIDPNLLLIQLEHQESEDEQDVTTASVDMTPPPFDADSSRRKSKRTIHGKHSNPFNLSR</sequence>
<dbReference type="EMBL" id="CACVKT020007644">
    <property type="protein sequence ID" value="CAC5409555.1"/>
    <property type="molecule type" value="Genomic_DNA"/>
</dbReference>
<feature type="compositionally biased region" description="Basic residues" evidence="1">
    <location>
        <begin position="305"/>
        <end position="315"/>
    </location>
</feature>
<dbReference type="FunFam" id="1.10.340.70:FF:000001">
    <property type="entry name" value="Retrovirus-related Pol polyprotein from transposon gypsy-like Protein"/>
    <property type="match status" value="1"/>
</dbReference>
<dbReference type="InterPro" id="IPR041588">
    <property type="entry name" value="Integrase_H2C2"/>
</dbReference>
<evidence type="ECO:0000313" key="3">
    <source>
        <dbReference type="EMBL" id="CAC5409555.1"/>
    </source>
</evidence>
<dbReference type="Proteomes" id="UP000507470">
    <property type="component" value="Unassembled WGS sequence"/>
</dbReference>
<feature type="domain" description="Integrase zinc-binding" evidence="2">
    <location>
        <begin position="149"/>
        <end position="204"/>
    </location>
</feature>
<accession>A0A6J8DNN2</accession>
<dbReference type="OrthoDB" id="6106961at2759"/>
<reference evidence="3 4" key="1">
    <citation type="submission" date="2020-06" db="EMBL/GenBank/DDBJ databases">
        <authorList>
            <person name="Li R."/>
            <person name="Bekaert M."/>
        </authorList>
    </citation>
    <scope>NUCLEOTIDE SEQUENCE [LARGE SCALE GENOMIC DNA]</scope>
    <source>
        <strain evidence="4">wild</strain>
    </source>
</reference>